<sequence>MATEIEIRNRIGNTIETRTRLVLMTRSINIRDEGVSTFYAREGEAACEKYPFLTQEAGNALAILLGLRVSMGGSDYLLSDDSLTPLGDGVKNIIMEFRSIHLQCDAFLENF</sequence>
<evidence type="ECO:0000313" key="1">
    <source>
        <dbReference type="EMBL" id="GBP79788.1"/>
    </source>
</evidence>
<organism evidence="1 2">
    <name type="scientific">Eumeta variegata</name>
    <name type="common">Bagworm moth</name>
    <name type="synonym">Eumeta japonica</name>
    <dbReference type="NCBI Taxonomy" id="151549"/>
    <lineage>
        <taxon>Eukaryota</taxon>
        <taxon>Metazoa</taxon>
        <taxon>Ecdysozoa</taxon>
        <taxon>Arthropoda</taxon>
        <taxon>Hexapoda</taxon>
        <taxon>Insecta</taxon>
        <taxon>Pterygota</taxon>
        <taxon>Neoptera</taxon>
        <taxon>Endopterygota</taxon>
        <taxon>Lepidoptera</taxon>
        <taxon>Glossata</taxon>
        <taxon>Ditrysia</taxon>
        <taxon>Tineoidea</taxon>
        <taxon>Psychidae</taxon>
        <taxon>Oiketicinae</taxon>
        <taxon>Eumeta</taxon>
    </lineage>
</organism>
<name>A0A4C1YUF0_EUMVA</name>
<keyword evidence="2" id="KW-1185">Reference proteome</keyword>
<dbReference type="Proteomes" id="UP000299102">
    <property type="component" value="Unassembled WGS sequence"/>
</dbReference>
<protein>
    <submittedName>
        <fullName evidence="1">Uncharacterized protein</fullName>
    </submittedName>
</protein>
<gene>
    <name evidence="1" type="ORF">EVAR_99311_1</name>
</gene>
<comment type="caution">
    <text evidence="1">The sequence shown here is derived from an EMBL/GenBank/DDBJ whole genome shotgun (WGS) entry which is preliminary data.</text>
</comment>
<proteinExistence type="predicted"/>
<reference evidence="1 2" key="1">
    <citation type="journal article" date="2019" name="Commun. Biol.">
        <title>The bagworm genome reveals a unique fibroin gene that provides high tensile strength.</title>
        <authorList>
            <person name="Kono N."/>
            <person name="Nakamura H."/>
            <person name="Ohtoshi R."/>
            <person name="Tomita M."/>
            <person name="Numata K."/>
            <person name="Arakawa K."/>
        </authorList>
    </citation>
    <scope>NUCLEOTIDE SEQUENCE [LARGE SCALE GENOMIC DNA]</scope>
</reference>
<dbReference type="EMBL" id="BGZK01001430">
    <property type="protein sequence ID" value="GBP79788.1"/>
    <property type="molecule type" value="Genomic_DNA"/>
</dbReference>
<accession>A0A4C1YUF0</accession>
<dbReference type="AlphaFoldDB" id="A0A4C1YUF0"/>
<evidence type="ECO:0000313" key="2">
    <source>
        <dbReference type="Proteomes" id="UP000299102"/>
    </source>
</evidence>